<evidence type="ECO:0000313" key="1">
    <source>
        <dbReference type="EMBL" id="OXC74310.1"/>
    </source>
</evidence>
<gene>
    <name evidence="1" type="ORF">BSU04_32665</name>
</gene>
<dbReference type="AlphaFoldDB" id="A0A226WU25"/>
<dbReference type="Proteomes" id="UP000214720">
    <property type="component" value="Unassembled WGS sequence"/>
</dbReference>
<name>A0A226WU25_CABSO</name>
<dbReference type="OrthoDB" id="9008260at2"/>
<sequence>MHLEDLPMSGQQASTPHPPACVPLSHDLSVAITPLNSARNPERTEAIREVVDAFRNLRASVARFVLMLEDMRGNARSLESTTGQPLGELLSSLEVHARALDFGRLDDLTFAIETARTAEQQRDQVFLAAPGSGTASLQQVARSLERLDATFVGLCVEHVLERHYRDRASSDVSA</sequence>
<comment type="caution">
    <text evidence="1">The sequence shown here is derived from an EMBL/GenBank/DDBJ whole genome shotgun (WGS) entry which is preliminary data.</text>
</comment>
<organism evidence="1 2">
    <name type="scientific">Caballeronia sordidicola</name>
    <name type="common">Burkholderia sordidicola</name>
    <dbReference type="NCBI Taxonomy" id="196367"/>
    <lineage>
        <taxon>Bacteria</taxon>
        <taxon>Pseudomonadati</taxon>
        <taxon>Pseudomonadota</taxon>
        <taxon>Betaproteobacteria</taxon>
        <taxon>Burkholderiales</taxon>
        <taxon>Burkholderiaceae</taxon>
        <taxon>Caballeronia</taxon>
    </lineage>
</organism>
<dbReference type="RefSeq" id="WP_144021409.1">
    <property type="nucleotide sequence ID" value="NZ_MTHB01000223.1"/>
</dbReference>
<evidence type="ECO:0000313" key="2">
    <source>
        <dbReference type="Proteomes" id="UP000214720"/>
    </source>
</evidence>
<protein>
    <submittedName>
        <fullName evidence="1">Uncharacterized protein</fullName>
    </submittedName>
</protein>
<proteinExistence type="predicted"/>
<reference evidence="2" key="1">
    <citation type="submission" date="2017-01" db="EMBL/GenBank/DDBJ databases">
        <title>Genome Analysis of Deinococcus marmoris KOPRI26562.</title>
        <authorList>
            <person name="Kim J.H."/>
            <person name="Oh H.-M."/>
        </authorList>
    </citation>
    <scope>NUCLEOTIDE SEQUENCE [LARGE SCALE GENOMIC DNA]</scope>
    <source>
        <strain evidence="2">PAMC 26633</strain>
    </source>
</reference>
<dbReference type="EMBL" id="MTHB01000223">
    <property type="protein sequence ID" value="OXC74310.1"/>
    <property type="molecule type" value="Genomic_DNA"/>
</dbReference>
<accession>A0A226WU25</accession>